<name>A0AAJ6B2S6_9MICO</name>
<reference evidence="4" key="1">
    <citation type="submission" date="2023-03" db="EMBL/GenBank/DDBJ databases">
        <title>Andean soil-derived lignocellulolytic bacterial consortium as a source of novel taxa and putative plastic-active enzymes.</title>
        <authorList>
            <person name="Diaz-Garcia L."/>
            <person name="Chuvochina M."/>
            <person name="Feuerriegel G."/>
            <person name="Bunk B."/>
            <person name="Sproer C."/>
            <person name="Streit W.R."/>
            <person name="Rodriguez L.M."/>
            <person name="Overmann J."/>
            <person name="Jimenez D.J."/>
        </authorList>
    </citation>
    <scope>NUCLEOTIDE SEQUENCE</scope>
    <source>
        <strain evidence="4">MAG 4610</strain>
    </source>
</reference>
<sequence>MTEHDPRTQVATARSAALLDGAVEHLTRVGIEDFTLARLAAALGTSSRMLIYHFGSRDELLARVQRELRHRVTIDLRARRLDTLSAAVRATWDYYVARLPHMQLFHHLAARAFENPTDFTAFTDTAVSEWEAFFTEVAEREGYAEGEAHAAGRLALAGFRGLIQDLLLTGDRNQLERSIDLFAEMLDARAAATG</sequence>
<evidence type="ECO:0000256" key="2">
    <source>
        <dbReference type="PROSITE-ProRule" id="PRU00335"/>
    </source>
</evidence>
<evidence type="ECO:0000259" key="3">
    <source>
        <dbReference type="PROSITE" id="PS50977"/>
    </source>
</evidence>
<proteinExistence type="predicted"/>
<dbReference type="AlphaFoldDB" id="A0AAJ6B2S6"/>
<dbReference type="EMBL" id="CP119321">
    <property type="protein sequence ID" value="WEK13473.1"/>
    <property type="molecule type" value="Genomic_DNA"/>
</dbReference>
<dbReference type="SUPFAM" id="SSF46689">
    <property type="entry name" value="Homeodomain-like"/>
    <property type="match status" value="1"/>
</dbReference>
<dbReference type="Proteomes" id="UP001213972">
    <property type="component" value="Chromosome"/>
</dbReference>
<evidence type="ECO:0000256" key="1">
    <source>
        <dbReference type="ARBA" id="ARBA00023125"/>
    </source>
</evidence>
<gene>
    <name evidence="4" type="ORF">P0Y48_13590</name>
</gene>
<organism evidence="4 5">
    <name type="scientific">Candidatus Microbacterium phytovorans</name>
    <dbReference type="NCBI Taxonomy" id="3121374"/>
    <lineage>
        <taxon>Bacteria</taxon>
        <taxon>Bacillati</taxon>
        <taxon>Actinomycetota</taxon>
        <taxon>Actinomycetes</taxon>
        <taxon>Micrococcales</taxon>
        <taxon>Microbacteriaceae</taxon>
        <taxon>Microbacterium</taxon>
    </lineage>
</organism>
<feature type="domain" description="HTH tetR-type" evidence="3">
    <location>
        <begin position="12"/>
        <end position="72"/>
    </location>
</feature>
<dbReference type="Gene3D" id="1.10.357.10">
    <property type="entry name" value="Tetracycline Repressor, domain 2"/>
    <property type="match status" value="1"/>
</dbReference>
<dbReference type="GO" id="GO:0003677">
    <property type="term" value="F:DNA binding"/>
    <property type="evidence" value="ECO:0007669"/>
    <property type="project" value="UniProtKB-UniRule"/>
</dbReference>
<evidence type="ECO:0000313" key="4">
    <source>
        <dbReference type="EMBL" id="WEK13473.1"/>
    </source>
</evidence>
<keyword evidence="1 2" id="KW-0238">DNA-binding</keyword>
<evidence type="ECO:0000313" key="5">
    <source>
        <dbReference type="Proteomes" id="UP001213972"/>
    </source>
</evidence>
<feature type="DNA-binding region" description="H-T-H motif" evidence="2">
    <location>
        <begin position="35"/>
        <end position="54"/>
    </location>
</feature>
<dbReference type="PROSITE" id="PS50977">
    <property type="entry name" value="HTH_TETR_2"/>
    <property type="match status" value="1"/>
</dbReference>
<dbReference type="Pfam" id="PF00440">
    <property type="entry name" value="TetR_N"/>
    <property type="match status" value="1"/>
</dbReference>
<dbReference type="InterPro" id="IPR009057">
    <property type="entry name" value="Homeodomain-like_sf"/>
</dbReference>
<accession>A0AAJ6B2S6</accession>
<dbReference type="InterPro" id="IPR001647">
    <property type="entry name" value="HTH_TetR"/>
</dbReference>
<protein>
    <submittedName>
        <fullName evidence="4">Helix-turn-helix domain containing protein</fullName>
    </submittedName>
</protein>